<proteinExistence type="predicted"/>
<name>A0ABT7W1A1_9BORD</name>
<keyword evidence="2" id="KW-1185">Reference proteome</keyword>
<evidence type="ECO:0000313" key="1">
    <source>
        <dbReference type="EMBL" id="MDM9558937.1"/>
    </source>
</evidence>
<dbReference type="EC" id="2.4.-.-" evidence="1"/>
<dbReference type="Gene3D" id="3.40.50.2000">
    <property type="entry name" value="Glycogen Phosphorylase B"/>
    <property type="match status" value="1"/>
</dbReference>
<dbReference type="EMBL" id="JAUDJE010000005">
    <property type="protein sequence ID" value="MDM9558937.1"/>
    <property type="molecule type" value="Genomic_DNA"/>
</dbReference>
<accession>A0ABT7W1A1</accession>
<keyword evidence="1" id="KW-0328">Glycosyltransferase</keyword>
<evidence type="ECO:0000313" key="2">
    <source>
        <dbReference type="Proteomes" id="UP001175604"/>
    </source>
</evidence>
<gene>
    <name evidence="1" type="ORF">QUC21_07835</name>
</gene>
<comment type="caution">
    <text evidence="1">The sequence shown here is derived from an EMBL/GenBank/DDBJ whole genome shotgun (WGS) entry which is preliminary data.</text>
</comment>
<dbReference type="GO" id="GO:0016757">
    <property type="term" value="F:glycosyltransferase activity"/>
    <property type="evidence" value="ECO:0007669"/>
    <property type="project" value="UniProtKB-KW"/>
</dbReference>
<dbReference type="RefSeq" id="WP_289785339.1">
    <property type="nucleotide sequence ID" value="NZ_JAUDJE010000005.1"/>
</dbReference>
<protein>
    <submittedName>
        <fullName evidence="1">Glycosyltransferase</fullName>
        <ecNumber evidence="1">2.4.-.-</ecNumber>
    </submittedName>
</protein>
<reference evidence="1" key="1">
    <citation type="submission" date="2023-06" db="EMBL/GenBank/DDBJ databases">
        <title>full genome analysis of Phenantherene degrader P3.</title>
        <authorList>
            <person name="Akbar A."/>
            <person name="Rahmeh R."/>
            <person name="Kishk M."/>
        </authorList>
    </citation>
    <scope>NUCLEOTIDE SEQUENCE</scope>
    <source>
        <strain evidence="1">P3</strain>
    </source>
</reference>
<dbReference type="Pfam" id="PF13692">
    <property type="entry name" value="Glyco_trans_1_4"/>
    <property type="match status" value="1"/>
</dbReference>
<keyword evidence="1" id="KW-0808">Transferase</keyword>
<organism evidence="1 2">
    <name type="scientific">Bordetella petrii</name>
    <dbReference type="NCBI Taxonomy" id="94624"/>
    <lineage>
        <taxon>Bacteria</taxon>
        <taxon>Pseudomonadati</taxon>
        <taxon>Pseudomonadota</taxon>
        <taxon>Betaproteobacteria</taxon>
        <taxon>Burkholderiales</taxon>
        <taxon>Alcaligenaceae</taxon>
        <taxon>Bordetella</taxon>
    </lineage>
</organism>
<sequence>MSKLKTAGGALWRRLKALWSPAPPEAPPKPLTARQQNDIDWPTFRDTVLSRRGEYKGVFIQNRTIDWDVPLFQRPQHMCTAFGKLGYLVIYRTINGEFDDVIGFRDMGHNVWLTNSPEIDNIEGAVRSIYSTVDATAPEALAGFREKGKIIYEYIDHIDEAVSGATRLQMLAEARDHAFAGGVDYIVASARALEQEALAVRPREQVIYVPNGVDCSHYRKDWSGVELPAPYRDFLARHDRIVGYFGALAPWLWYDLIAELVASRPDCGFVFIGPDYFGGSERLPKADNFTWLGPIDYRVLPAYAKHFDVALIPFAHGDVARTTSPLKLFEYFAMEVPVVVTSSMDECCAYPQVLSAQDGEQYSAAIDEALRRRADPDFGRSLAQLADANDWTVRARSLEHLFSQVS</sequence>
<dbReference type="SUPFAM" id="SSF53756">
    <property type="entry name" value="UDP-Glycosyltransferase/glycogen phosphorylase"/>
    <property type="match status" value="1"/>
</dbReference>
<dbReference type="Proteomes" id="UP001175604">
    <property type="component" value="Unassembled WGS sequence"/>
</dbReference>